<feature type="transmembrane region" description="Helical" evidence="6">
    <location>
        <begin position="94"/>
        <end position="115"/>
    </location>
</feature>
<dbReference type="InterPro" id="IPR036259">
    <property type="entry name" value="MFS_trans_sf"/>
</dbReference>
<gene>
    <name evidence="8" type="ORF">QSV35_12690</name>
</gene>
<feature type="transmembrane region" description="Helical" evidence="6">
    <location>
        <begin position="274"/>
        <end position="295"/>
    </location>
</feature>
<dbReference type="PANTHER" id="PTHR23513">
    <property type="entry name" value="INTEGRAL MEMBRANE EFFLUX PROTEIN-RELATED"/>
    <property type="match status" value="1"/>
</dbReference>
<accession>A0ABT7N0K9</accession>
<keyword evidence="2" id="KW-1003">Cell membrane</keyword>
<evidence type="ECO:0000256" key="6">
    <source>
        <dbReference type="SAM" id="Phobius"/>
    </source>
</evidence>
<dbReference type="RefSeq" id="WP_286289146.1">
    <property type="nucleotide sequence ID" value="NZ_JASXSZ010000004.1"/>
</dbReference>
<feature type="transmembrane region" description="Helical" evidence="6">
    <location>
        <begin position="365"/>
        <end position="388"/>
    </location>
</feature>
<evidence type="ECO:0000313" key="8">
    <source>
        <dbReference type="EMBL" id="MDL9980191.1"/>
    </source>
</evidence>
<feature type="transmembrane region" description="Helical" evidence="6">
    <location>
        <begin position="232"/>
        <end position="254"/>
    </location>
</feature>
<evidence type="ECO:0000313" key="9">
    <source>
        <dbReference type="Proteomes" id="UP001235064"/>
    </source>
</evidence>
<feature type="transmembrane region" description="Helical" evidence="6">
    <location>
        <begin position="65"/>
        <end position="85"/>
    </location>
</feature>
<feature type="transmembrane region" description="Helical" evidence="6">
    <location>
        <begin position="394"/>
        <end position="415"/>
    </location>
</feature>
<reference evidence="8 9" key="1">
    <citation type="submission" date="2023-06" db="EMBL/GenBank/DDBJ databases">
        <title>Microbacterium sp. nov., isolated from a waste landfill.</title>
        <authorList>
            <person name="Wen W."/>
        </authorList>
    </citation>
    <scope>NUCLEOTIDE SEQUENCE [LARGE SCALE GENOMIC DNA]</scope>
    <source>
        <strain evidence="8 9">ASV49</strain>
    </source>
</reference>
<dbReference type="CDD" id="cd06173">
    <property type="entry name" value="MFS_MefA_like"/>
    <property type="match status" value="1"/>
</dbReference>
<feature type="transmembrane region" description="Helical" evidence="6">
    <location>
        <begin position="302"/>
        <end position="321"/>
    </location>
</feature>
<keyword evidence="5 6" id="KW-0472">Membrane</keyword>
<dbReference type="PANTHER" id="PTHR23513:SF18">
    <property type="entry name" value="INTEGRAL MEMBRANE PROTEIN"/>
    <property type="match status" value="1"/>
</dbReference>
<feature type="transmembrane region" description="Helical" evidence="6">
    <location>
        <begin position="174"/>
        <end position="198"/>
    </location>
</feature>
<comment type="caution">
    <text evidence="8">The sequence shown here is derived from an EMBL/GenBank/DDBJ whole genome shotgun (WGS) entry which is preliminary data.</text>
</comment>
<dbReference type="InterPro" id="IPR020846">
    <property type="entry name" value="MFS_dom"/>
</dbReference>
<keyword evidence="3 6" id="KW-0812">Transmembrane</keyword>
<evidence type="ECO:0000256" key="5">
    <source>
        <dbReference type="ARBA" id="ARBA00023136"/>
    </source>
</evidence>
<sequence length="428" mass="44094">MTVQEARAAGKGIAAAALRPFASLQEPGGFRALFVSNIAFFTGAWSITFVLGWMVYEQTHSEVDLAVFTSVRLAPLLLGPLAGVLSDRFERRRLLLVASAWSLVATAAIAALATAGNPAYPALLAAGLAIGIAQSPSQPARAALAAELVEPALLSNANALNSLVFSSTMMLGPAVGGVLVSAFGAPAALWVTAAWYAASFISMQRVPADRPRVTEHHDGAWRMLADGARDILRIRVVSAVLAITILANTLVFSISSGFMPVFARDVLSLDAAGLGALMTCWGVGGTAGSLIVAGLGDFQRKGAVFLGGTALMGLMFALFGLTTAPWLAFLLLTCTGLVSSTFGVLQTTLILSATPPQLQGRAMGLQELAIGAMPLAALLVGATAHVVGIGLTTFLFGMLLAVLLVVIAVTVPALLRYDGVAADRASHA</sequence>
<organism evidence="8 9">
    <name type="scientific">Microbacterium candidum</name>
    <dbReference type="NCBI Taxonomy" id="3041922"/>
    <lineage>
        <taxon>Bacteria</taxon>
        <taxon>Bacillati</taxon>
        <taxon>Actinomycetota</taxon>
        <taxon>Actinomycetes</taxon>
        <taxon>Micrococcales</taxon>
        <taxon>Microbacteriaceae</taxon>
        <taxon>Microbacterium</taxon>
    </lineage>
</organism>
<dbReference type="SUPFAM" id="SSF103473">
    <property type="entry name" value="MFS general substrate transporter"/>
    <property type="match status" value="1"/>
</dbReference>
<name>A0ABT7N0K9_9MICO</name>
<dbReference type="EMBL" id="JASXSZ010000004">
    <property type="protein sequence ID" value="MDL9980191.1"/>
    <property type="molecule type" value="Genomic_DNA"/>
</dbReference>
<comment type="subcellular location">
    <subcellularLocation>
        <location evidence="1">Cell membrane</location>
        <topology evidence="1">Multi-pass membrane protein</topology>
    </subcellularLocation>
</comment>
<dbReference type="Pfam" id="PF07690">
    <property type="entry name" value="MFS_1"/>
    <property type="match status" value="1"/>
</dbReference>
<evidence type="ECO:0000256" key="2">
    <source>
        <dbReference type="ARBA" id="ARBA00022475"/>
    </source>
</evidence>
<keyword evidence="9" id="KW-1185">Reference proteome</keyword>
<dbReference type="Gene3D" id="1.20.1250.20">
    <property type="entry name" value="MFS general substrate transporter like domains"/>
    <property type="match status" value="1"/>
</dbReference>
<evidence type="ECO:0000256" key="1">
    <source>
        <dbReference type="ARBA" id="ARBA00004651"/>
    </source>
</evidence>
<proteinExistence type="predicted"/>
<protein>
    <submittedName>
        <fullName evidence="8">MFS transporter</fullName>
    </submittedName>
</protein>
<evidence type="ECO:0000259" key="7">
    <source>
        <dbReference type="PROSITE" id="PS50850"/>
    </source>
</evidence>
<feature type="domain" description="Major facilitator superfamily (MFS) profile" evidence="7">
    <location>
        <begin position="29"/>
        <end position="416"/>
    </location>
</feature>
<dbReference type="InterPro" id="IPR011701">
    <property type="entry name" value="MFS"/>
</dbReference>
<keyword evidence="4 6" id="KW-1133">Transmembrane helix</keyword>
<dbReference type="PROSITE" id="PS50850">
    <property type="entry name" value="MFS"/>
    <property type="match status" value="1"/>
</dbReference>
<feature type="transmembrane region" description="Helical" evidence="6">
    <location>
        <begin position="327"/>
        <end position="353"/>
    </location>
</feature>
<evidence type="ECO:0000256" key="4">
    <source>
        <dbReference type="ARBA" id="ARBA00022989"/>
    </source>
</evidence>
<evidence type="ECO:0000256" key="3">
    <source>
        <dbReference type="ARBA" id="ARBA00022692"/>
    </source>
</evidence>
<dbReference type="Proteomes" id="UP001235064">
    <property type="component" value="Unassembled WGS sequence"/>
</dbReference>
<feature type="transmembrane region" description="Helical" evidence="6">
    <location>
        <begin position="32"/>
        <end position="53"/>
    </location>
</feature>